<comment type="subcellular location">
    <subcellularLocation>
        <location evidence="1">Membrane</location>
        <topology evidence="1">Multi-pass membrane protein</topology>
    </subcellularLocation>
</comment>
<organism evidence="7 8">
    <name type="scientific">Populus tomentosa</name>
    <name type="common">Chinese white poplar</name>
    <dbReference type="NCBI Taxonomy" id="118781"/>
    <lineage>
        <taxon>Eukaryota</taxon>
        <taxon>Viridiplantae</taxon>
        <taxon>Streptophyta</taxon>
        <taxon>Embryophyta</taxon>
        <taxon>Tracheophyta</taxon>
        <taxon>Spermatophyta</taxon>
        <taxon>Magnoliopsida</taxon>
        <taxon>eudicotyledons</taxon>
        <taxon>Gunneridae</taxon>
        <taxon>Pentapetalae</taxon>
        <taxon>rosids</taxon>
        <taxon>fabids</taxon>
        <taxon>Malpighiales</taxon>
        <taxon>Salicaceae</taxon>
        <taxon>Saliceae</taxon>
        <taxon>Populus</taxon>
    </lineage>
</organism>
<keyword evidence="8" id="KW-1185">Reference proteome</keyword>
<evidence type="ECO:0000313" key="8">
    <source>
        <dbReference type="Proteomes" id="UP000886885"/>
    </source>
</evidence>
<protein>
    <submittedName>
        <fullName evidence="7">Uncharacterized protein</fullName>
    </submittedName>
</protein>
<keyword evidence="2 6" id="KW-0812">Transmembrane</keyword>
<evidence type="ECO:0000256" key="2">
    <source>
        <dbReference type="ARBA" id="ARBA00022692"/>
    </source>
</evidence>
<dbReference type="EMBL" id="JAAWWB010001536">
    <property type="protein sequence ID" value="KAG6735932.1"/>
    <property type="molecule type" value="Genomic_DNA"/>
</dbReference>
<accession>A0A8X7XSL6</accession>
<evidence type="ECO:0000256" key="4">
    <source>
        <dbReference type="ARBA" id="ARBA00023136"/>
    </source>
</evidence>
<keyword evidence="4 6" id="KW-0472">Membrane</keyword>
<dbReference type="GO" id="GO:0005385">
    <property type="term" value="F:zinc ion transmembrane transporter activity"/>
    <property type="evidence" value="ECO:0007669"/>
    <property type="project" value="TreeGrafter"/>
</dbReference>
<comment type="caution">
    <text evidence="7">The sequence shown here is derived from an EMBL/GenBank/DDBJ whole genome shotgun (WGS) entry which is preliminary data.</text>
</comment>
<dbReference type="Pfam" id="PF02535">
    <property type="entry name" value="Zip"/>
    <property type="match status" value="1"/>
</dbReference>
<evidence type="ECO:0000313" key="7">
    <source>
        <dbReference type="EMBL" id="KAG6735932.1"/>
    </source>
</evidence>
<gene>
    <name evidence="7" type="ORF">POTOM_061384</name>
</gene>
<dbReference type="Proteomes" id="UP000886885">
    <property type="component" value="Unassembled WGS sequence"/>
</dbReference>
<feature type="transmembrane region" description="Helical" evidence="6">
    <location>
        <begin position="86"/>
        <end position="107"/>
    </location>
</feature>
<feature type="region of interest" description="Disordered" evidence="5">
    <location>
        <begin position="119"/>
        <end position="146"/>
    </location>
</feature>
<dbReference type="AlphaFoldDB" id="A0A8X7XSL6"/>
<evidence type="ECO:0000256" key="6">
    <source>
        <dbReference type="SAM" id="Phobius"/>
    </source>
</evidence>
<feature type="compositionally biased region" description="Basic and acidic residues" evidence="5">
    <location>
        <begin position="119"/>
        <end position="129"/>
    </location>
</feature>
<dbReference type="OrthoDB" id="448280at2759"/>
<evidence type="ECO:0000256" key="1">
    <source>
        <dbReference type="ARBA" id="ARBA00004141"/>
    </source>
</evidence>
<evidence type="ECO:0000256" key="3">
    <source>
        <dbReference type="ARBA" id="ARBA00022989"/>
    </source>
</evidence>
<sequence>MKHPSCSWKFFAISCLTLLLPVLCTGNLSPIFVKNLSYLHPDREAFLLIKAFAAGVILGTGFIHILPDAFESLTSPCLGQNPWQKFPFAGFVAMLSAIGTLMMESFATGYHKRLELRKPQPVSGDHEENSDQDDNGAGGVHVRGPDFALKRTNSSDLNRHRIVSQI</sequence>
<feature type="transmembrane region" description="Helical" evidence="6">
    <location>
        <begin position="6"/>
        <end position="33"/>
    </location>
</feature>
<dbReference type="InterPro" id="IPR003689">
    <property type="entry name" value="ZIP"/>
</dbReference>
<keyword evidence="3 6" id="KW-1133">Transmembrane helix</keyword>
<feature type="transmembrane region" description="Helical" evidence="6">
    <location>
        <begin position="45"/>
        <end position="66"/>
    </location>
</feature>
<dbReference type="PANTHER" id="PTHR11040:SF71">
    <property type="entry name" value="ZIP METAL ION TRANSPORTER FAMILY PROTEIN"/>
    <property type="match status" value="1"/>
</dbReference>
<dbReference type="GO" id="GO:0005886">
    <property type="term" value="C:plasma membrane"/>
    <property type="evidence" value="ECO:0007669"/>
    <property type="project" value="TreeGrafter"/>
</dbReference>
<dbReference type="PANTHER" id="PTHR11040">
    <property type="entry name" value="ZINC/IRON TRANSPORTER"/>
    <property type="match status" value="1"/>
</dbReference>
<reference evidence="7" key="1">
    <citation type="journal article" date="2020" name="bioRxiv">
        <title>Hybrid origin of Populus tomentosa Carr. identified through genome sequencing and phylogenomic analysis.</title>
        <authorList>
            <person name="An X."/>
            <person name="Gao K."/>
            <person name="Chen Z."/>
            <person name="Li J."/>
            <person name="Yang X."/>
            <person name="Yang X."/>
            <person name="Zhou J."/>
            <person name="Guo T."/>
            <person name="Zhao T."/>
            <person name="Huang S."/>
            <person name="Miao D."/>
            <person name="Khan W.U."/>
            <person name="Rao P."/>
            <person name="Ye M."/>
            <person name="Lei B."/>
            <person name="Liao W."/>
            <person name="Wang J."/>
            <person name="Ji L."/>
            <person name="Li Y."/>
            <person name="Guo B."/>
            <person name="Mustafa N.S."/>
            <person name="Li S."/>
            <person name="Yun Q."/>
            <person name="Keller S.R."/>
            <person name="Mao J."/>
            <person name="Zhang R."/>
            <person name="Strauss S.H."/>
        </authorList>
    </citation>
    <scope>NUCLEOTIDE SEQUENCE</scope>
    <source>
        <strain evidence="7">GM15</strain>
        <tissue evidence="7">Leaf</tissue>
    </source>
</reference>
<proteinExistence type="predicted"/>
<evidence type="ECO:0000256" key="5">
    <source>
        <dbReference type="SAM" id="MobiDB-lite"/>
    </source>
</evidence>
<name>A0A8X7XSL6_POPTO</name>